<feature type="transmembrane region" description="Helical" evidence="6">
    <location>
        <begin position="112"/>
        <end position="143"/>
    </location>
</feature>
<evidence type="ECO:0000256" key="5">
    <source>
        <dbReference type="ARBA" id="ARBA00023136"/>
    </source>
</evidence>
<dbReference type="GO" id="GO:0055085">
    <property type="term" value="P:transmembrane transport"/>
    <property type="evidence" value="ECO:0007669"/>
    <property type="project" value="InterPro"/>
</dbReference>
<dbReference type="RefSeq" id="WP_266086583.1">
    <property type="nucleotide sequence ID" value="NZ_RKLV01000004.1"/>
</dbReference>
<dbReference type="InterPro" id="IPR037294">
    <property type="entry name" value="ABC_BtuC-like"/>
</dbReference>
<dbReference type="Pfam" id="PF00950">
    <property type="entry name" value="ABC-3"/>
    <property type="match status" value="1"/>
</dbReference>
<evidence type="ECO:0000256" key="4">
    <source>
        <dbReference type="ARBA" id="ARBA00022989"/>
    </source>
</evidence>
<dbReference type="Gene3D" id="1.10.3470.10">
    <property type="entry name" value="ABC transporter involved in vitamin B12 uptake, BtuC"/>
    <property type="match status" value="1"/>
</dbReference>
<proteinExistence type="inferred from homology"/>
<feature type="transmembrane region" description="Helical" evidence="6">
    <location>
        <begin position="251"/>
        <end position="282"/>
    </location>
</feature>
<keyword evidence="8" id="KW-1185">Reference proteome</keyword>
<feature type="transmembrane region" description="Helical" evidence="6">
    <location>
        <begin position="77"/>
        <end position="100"/>
    </location>
</feature>
<keyword evidence="3 6" id="KW-0812">Transmembrane</keyword>
<comment type="subcellular location">
    <subcellularLocation>
        <location evidence="1">Membrane</location>
        <topology evidence="1">Multi-pass membrane protein</topology>
    </subcellularLocation>
</comment>
<dbReference type="InterPro" id="IPR001626">
    <property type="entry name" value="ABC_TroCD"/>
</dbReference>
<organism evidence="7 8">
    <name type="scientific">Halorutilus salinus</name>
    <dbReference type="NCBI Taxonomy" id="2487751"/>
    <lineage>
        <taxon>Archaea</taxon>
        <taxon>Methanobacteriati</taxon>
        <taxon>Methanobacteriota</taxon>
        <taxon>Stenosarchaea group</taxon>
        <taxon>Halobacteria</taxon>
        <taxon>Halorutilales</taxon>
        <taxon>Halorutilaceae</taxon>
        <taxon>Halorutilus</taxon>
    </lineage>
</organism>
<reference evidence="7" key="1">
    <citation type="submission" date="2022-09" db="EMBL/GenBank/DDBJ databases">
        <title>Haloadaptaus new haloarchaeum isolated from saline soil.</title>
        <authorList>
            <person name="Duran-Viseras A."/>
            <person name="Sanchez-Porro C."/>
            <person name="Ventosa A."/>
        </authorList>
    </citation>
    <scope>NUCLEOTIDE SEQUENCE</scope>
    <source>
        <strain evidence="7">F3-133</strain>
    </source>
</reference>
<dbReference type="PANTHER" id="PTHR30477:SF0">
    <property type="entry name" value="METAL TRANSPORT SYSTEM MEMBRANE PROTEIN TM_0125-RELATED"/>
    <property type="match status" value="1"/>
</dbReference>
<accession>A0A9Q4C2M6</accession>
<feature type="transmembrane region" description="Helical" evidence="6">
    <location>
        <begin position="21"/>
        <end position="44"/>
    </location>
</feature>
<evidence type="ECO:0000256" key="3">
    <source>
        <dbReference type="ARBA" id="ARBA00022692"/>
    </source>
</evidence>
<keyword evidence="5 6" id="KW-0472">Membrane</keyword>
<evidence type="ECO:0000313" key="7">
    <source>
        <dbReference type="EMBL" id="MCX2818742.1"/>
    </source>
</evidence>
<evidence type="ECO:0000256" key="1">
    <source>
        <dbReference type="ARBA" id="ARBA00004141"/>
    </source>
</evidence>
<dbReference type="AlphaFoldDB" id="A0A9Q4C2M6"/>
<feature type="transmembrane region" description="Helical" evidence="6">
    <location>
        <begin position="195"/>
        <end position="225"/>
    </location>
</feature>
<dbReference type="SUPFAM" id="SSF81345">
    <property type="entry name" value="ABC transporter involved in vitamin B12 uptake, BtuC"/>
    <property type="match status" value="1"/>
</dbReference>
<dbReference type="PANTHER" id="PTHR30477">
    <property type="entry name" value="ABC-TRANSPORTER METAL-BINDING PROTEIN"/>
    <property type="match status" value="1"/>
</dbReference>
<dbReference type="GO" id="GO:0043190">
    <property type="term" value="C:ATP-binding cassette (ABC) transporter complex"/>
    <property type="evidence" value="ECO:0007669"/>
    <property type="project" value="InterPro"/>
</dbReference>
<protein>
    <submittedName>
        <fullName evidence="7">Metal ABC transporter permease</fullName>
    </submittedName>
</protein>
<evidence type="ECO:0000313" key="8">
    <source>
        <dbReference type="Proteomes" id="UP001149411"/>
    </source>
</evidence>
<feature type="transmembrane region" description="Helical" evidence="6">
    <location>
        <begin position="163"/>
        <end position="183"/>
    </location>
</feature>
<comment type="caution">
    <text evidence="7">The sequence shown here is derived from an EMBL/GenBank/DDBJ whole genome shotgun (WGS) entry which is preliminary data.</text>
</comment>
<gene>
    <name evidence="7" type="ORF">EGH25_05170</name>
</gene>
<evidence type="ECO:0000256" key="6">
    <source>
        <dbReference type="SAM" id="Phobius"/>
    </source>
</evidence>
<dbReference type="Proteomes" id="UP001149411">
    <property type="component" value="Unassembled WGS sequence"/>
</dbReference>
<dbReference type="EMBL" id="RKLV01000004">
    <property type="protein sequence ID" value="MCX2818742.1"/>
    <property type="molecule type" value="Genomic_DNA"/>
</dbReference>
<comment type="similarity">
    <text evidence="2">Belongs to the ABC-3 integral membrane protein family.</text>
</comment>
<evidence type="ECO:0000256" key="2">
    <source>
        <dbReference type="ARBA" id="ARBA00008034"/>
    </source>
</evidence>
<name>A0A9Q4C2M6_9EURY</name>
<sequence length="339" mass="35441">MSARNTVRRLRSALPSRHAAEIAALVVTGLLAVVMLGFVVLYWLQDVPGFGVAYEGYRELGLGMDAALGTNVFSYPFMWQSIATGVFIGVVAPLVGSFLVHRQMALIGETLAHTAFAGVAFGLLFAGLFGFGGSPLLAALIVSTVGALGVNWLTKHTDSYGDVPIAVVLSGSFAVATLVITYGRGQTGIDIEGYLFGDIAIVTAGSARLMAVLTVCVVGVVVWFYKELVFTTFDEQAARVARLDVDRYNTLLVVVTAVVVVGSMQILGVILVAGMLVIPVAAASQVSRSFRETVYVSIIFGQASVVAGFAFAVAAGMPSGGSIIVMTVILYVASVLSPD</sequence>
<feature type="transmembrane region" description="Helical" evidence="6">
    <location>
        <begin position="294"/>
        <end position="314"/>
    </location>
</feature>
<keyword evidence="4 6" id="KW-1133">Transmembrane helix</keyword>
<feature type="transmembrane region" description="Helical" evidence="6">
    <location>
        <begin position="320"/>
        <end position="337"/>
    </location>
</feature>